<reference evidence="3" key="1">
    <citation type="journal article" date="2019" name="Int. J. Syst. Evol. Microbiol.">
        <title>The Global Catalogue of Microorganisms (GCM) 10K type strain sequencing project: providing services to taxonomists for standard genome sequencing and annotation.</title>
        <authorList>
            <consortium name="The Broad Institute Genomics Platform"/>
            <consortium name="The Broad Institute Genome Sequencing Center for Infectious Disease"/>
            <person name="Wu L."/>
            <person name="Ma J."/>
        </authorList>
    </citation>
    <scope>NUCLEOTIDE SEQUENCE [LARGE SCALE GENOMIC DNA]</scope>
    <source>
        <strain evidence="3">JCM 1490</strain>
    </source>
</reference>
<dbReference type="RefSeq" id="WP_382392863.1">
    <property type="nucleotide sequence ID" value="NZ_JBHTCQ010000001.1"/>
</dbReference>
<keyword evidence="3" id="KW-1185">Reference proteome</keyword>
<dbReference type="InterPro" id="IPR038186">
    <property type="entry name" value="CHAD_dom_sf"/>
</dbReference>
<name>A0ABW2QBJ9_9MICO</name>
<evidence type="ECO:0000313" key="2">
    <source>
        <dbReference type="EMBL" id="MFC7404970.1"/>
    </source>
</evidence>
<dbReference type="PANTHER" id="PTHR39339">
    <property type="entry name" value="SLR1444 PROTEIN"/>
    <property type="match status" value="1"/>
</dbReference>
<accession>A0ABW2QBJ9</accession>
<sequence length="294" mass="31805">MGSGQHPSAGAMLTTLVRELVRQLQSGLPAARADRDDAVHHLRTVVRRLRTALSVHRSLLDPQARTRLREGLAELGARLGEVRDLEVRAHQAADLVTEVEAPGDVRRRLVGDLEIAHADAHARLVRWCASDDAAQLWAELRRWAEEPPLIAAAGKPARTVARRAVRKETDRLLRRSADLDPAADLEGAHVARKAARRLRHTAEALSRPPVRILGKRVRRLGKAASGLQSVLGTHRDAVLLAAHARDVAGSVRGGDGSRAPYDGIAAAAERTADRALEGLADAVARVRKAAHAIR</sequence>
<organism evidence="2 3">
    <name type="scientific">Georgenia alba</name>
    <dbReference type="NCBI Taxonomy" id="2233858"/>
    <lineage>
        <taxon>Bacteria</taxon>
        <taxon>Bacillati</taxon>
        <taxon>Actinomycetota</taxon>
        <taxon>Actinomycetes</taxon>
        <taxon>Micrococcales</taxon>
        <taxon>Bogoriellaceae</taxon>
        <taxon>Georgenia</taxon>
    </lineage>
</organism>
<dbReference type="Pfam" id="PF05235">
    <property type="entry name" value="CHAD"/>
    <property type="match status" value="1"/>
</dbReference>
<dbReference type="EMBL" id="JBHTCQ010000001">
    <property type="protein sequence ID" value="MFC7404970.1"/>
    <property type="molecule type" value="Genomic_DNA"/>
</dbReference>
<comment type="caution">
    <text evidence="2">The sequence shown here is derived from an EMBL/GenBank/DDBJ whole genome shotgun (WGS) entry which is preliminary data.</text>
</comment>
<dbReference type="SMART" id="SM00880">
    <property type="entry name" value="CHAD"/>
    <property type="match status" value="1"/>
</dbReference>
<dbReference type="PANTHER" id="PTHR39339:SF1">
    <property type="entry name" value="CHAD DOMAIN-CONTAINING PROTEIN"/>
    <property type="match status" value="1"/>
</dbReference>
<dbReference type="InterPro" id="IPR007899">
    <property type="entry name" value="CHAD_dom"/>
</dbReference>
<proteinExistence type="predicted"/>
<protein>
    <submittedName>
        <fullName evidence="2">CHAD domain-containing protein</fullName>
    </submittedName>
</protein>
<dbReference type="PROSITE" id="PS51708">
    <property type="entry name" value="CHAD"/>
    <property type="match status" value="1"/>
</dbReference>
<gene>
    <name evidence="2" type="ORF">ACFQQL_07600</name>
</gene>
<evidence type="ECO:0000313" key="3">
    <source>
        <dbReference type="Proteomes" id="UP001596455"/>
    </source>
</evidence>
<feature type="domain" description="CHAD" evidence="1">
    <location>
        <begin position="6"/>
        <end position="288"/>
    </location>
</feature>
<evidence type="ECO:0000259" key="1">
    <source>
        <dbReference type="PROSITE" id="PS51708"/>
    </source>
</evidence>
<dbReference type="Gene3D" id="1.40.20.10">
    <property type="entry name" value="CHAD domain"/>
    <property type="match status" value="1"/>
</dbReference>
<dbReference type="Proteomes" id="UP001596455">
    <property type="component" value="Unassembled WGS sequence"/>
</dbReference>